<feature type="chain" id="PRO_5025474668" evidence="1">
    <location>
        <begin position="22"/>
        <end position="202"/>
    </location>
</feature>
<protein>
    <submittedName>
        <fullName evidence="2">Uncharacterized protein</fullName>
    </submittedName>
</protein>
<feature type="signal peptide" evidence="1">
    <location>
        <begin position="1"/>
        <end position="21"/>
    </location>
</feature>
<dbReference type="Pfam" id="PF19287">
    <property type="entry name" value="DUF5910"/>
    <property type="match status" value="1"/>
</dbReference>
<dbReference type="GeneID" id="54303650"/>
<dbReference type="InterPro" id="IPR045564">
    <property type="entry name" value="DUF5910"/>
</dbReference>
<gene>
    <name evidence="2" type="ORF">K452DRAFT_357784</name>
</gene>
<keyword evidence="1" id="KW-0732">Signal</keyword>
<accession>A0A6A6BJI1</accession>
<evidence type="ECO:0000313" key="2">
    <source>
        <dbReference type="EMBL" id="KAF2143485.1"/>
    </source>
</evidence>
<sequence>MQFTTAQTLALALALAGSAAAAPTEQKPNFDNPLVNRNGTTKLLGYIRGSDHDAPKINKMGTITDLHASQAELGSGWGAYMLQKPPQVAAEDFDINNWLCVIWADTKAFQTAPKVSASQNPDTVLDQCMARLQLNPAATVRMGVESEMGGVATLNVPVELLNDGFLKIGAQCARLEEGEDLDQYPAAQYDHLKNFVDCNKTA</sequence>
<keyword evidence="3" id="KW-1185">Reference proteome</keyword>
<reference evidence="2" key="1">
    <citation type="journal article" date="2020" name="Stud. Mycol.">
        <title>101 Dothideomycetes genomes: a test case for predicting lifestyles and emergence of pathogens.</title>
        <authorList>
            <person name="Haridas S."/>
            <person name="Albert R."/>
            <person name="Binder M."/>
            <person name="Bloem J."/>
            <person name="Labutti K."/>
            <person name="Salamov A."/>
            <person name="Andreopoulos B."/>
            <person name="Baker S."/>
            <person name="Barry K."/>
            <person name="Bills G."/>
            <person name="Bluhm B."/>
            <person name="Cannon C."/>
            <person name="Castanera R."/>
            <person name="Culley D."/>
            <person name="Daum C."/>
            <person name="Ezra D."/>
            <person name="Gonzalez J."/>
            <person name="Henrissat B."/>
            <person name="Kuo A."/>
            <person name="Liang C."/>
            <person name="Lipzen A."/>
            <person name="Lutzoni F."/>
            <person name="Magnuson J."/>
            <person name="Mondo S."/>
            <person name="Nolan M."/>
            <person name="Ohm R."/>
            <person name="Pangilinan J."/>
            <person name="Park H.-J."/>
            <person name="Ramirez L."/>
            <person name="Alfaro M."/>
            <person name="Sun H."/>
            <person name="Tritt A."/>
            <person name="Yoshinaga Y."/>
            <person name="Zwiers L.-H."/>
            <person name="Turgeon B."/>
            <person name="Goodwin S."/>
            <person name="Spatafora J."/>
            <person name="Crous P."/>
            <person name="Grigoriev I."/>
        </authorList>
    </citation>
    <scope>NUCLEOTIDE SEQUENCE</scope>
    <source>
        <strain evidence="2">CBS 121167</strain>
    </source>
</reference>
<proteinExistence type="predicted"/>
<organism evidence="2 3">
    <name type="scientific">Aplosporella prunicola CBS 121167</name>
    <dbReference type="NCBI Taxonomy" id="1176127"/>
    <lineage>
        <taxon>Eukaryota</taxon>
        <taxon>Fungi</taxon>
        <taxon>Dikarya</taxon>
        <taxon>Ascomycota</taxon>
        <taxon>Pezizomycotina</taxon>
        <taxon>Dothideomycetes</taxon>
        <taxon>Dothideomycetes incertae sedis</taxon>
        <taxon>Botryosphaeriales</taxon>
        <taxon>Aplosporellaceae</taxon>
        <taxon>Aplosporella</taxon>
    </lineage>
</organism>
<dbReference type="AlphaFoldDB" id="A0A6A6BJI1"/>
<evidence type="ECO:0000256" key="1">
    <source>
        <dbReference type="SAM" id="SignalP"/>
    </source>
</evidence>
<name>A0A6A6BJI1_9PEZI</name>
<dbReference type="RefSeq" id="XP_033399197.1">
    <property type="nucleotide sequence ID" value="XM_033546144.1"/>
</dbReference>
<evidence type="ECO:0000313" key="3">
    <source>
        <dbReference type="Proteomes" id="UP000799438"/>
    </source>
</evidence>
<dbReference type="Proteomes" id="UP000799438">
    <property type="component" value="Unassembled WGS sequence"/>
</dbReference>
<dbReference type="EMBL" id="ML995482">
    <property type="protein sequence ID" value="KAF2143485.1"/>
    <property type="molecule type" value="Genomic_DNA"/>
</dbReference>